<feature type="binding site" evidence="6">
    <location>
        <position position="84"/>
    </location>
    <ligand>
        <name>substrate</name>
    </ligand>
</feature>
<reference evidence="9 10" key="1">
    <citation type="journal article" date="2016" name="Nat. Commun.">
        <title>Thousands of microbial genomes shed light on interconnected biogeochemical processes in an aquifer system.</title>
        <authorList>
            <person name="Anantharaman K."/>
            <person name="Brown C.T."/>
            <person name="Hug L.A."/>
            <person name="Sharon I."/>
            <person name="Castelle C.J."/>
            <person name="Probst A.J."/>
            <person name="Thomas B.C."/>
            <person name="Singh A."/>
            <person name="Wilkins M.J."/>
            <person name="Karaoz U."/>
            <person name="Brodie E.L."/>
            <person name="Williams K.H."/>
            <person name="Hubbard S.S."/>
            <person name="Banfield J.F."/>
        </authorList>
    </citation>
    <scope>NUCLEOTIDE SEQUENCE [LARGE SCALE GENOMIC DNA]</scope>
</reference>
<feature type="binding site" evidence="6">
    <location>
        <position position="112"/>
    </location>
    <ligand>
        <name>a divalent metal cation</name>
        <dbReference type="ChEBI" id="CHEBI:60240"/>
        <label>1</label>
    </ligand>
</feature>
<evidence type="ECO:0000256" key="1">
    <source>
        <dbReference type="ARBA" id="ARBA00002521"/>
    </source>
</evidence>
<dbReference type="PRINTS" id="PR00599">
    <property type="entry name" value="MAPEPTIDASE"/>
</dbReference>
<dbReference type="SUPFAM" id="SSF55920">
    <property type="entry name" value="Creatinase/aminopeptidase"/>
    <property type="match status" value="1"/>
</dbReference>
<feature type="binding site" evidence="6">
    <location>
        <position position="112"/>
    </location>
    <ligand>
        <name>a divalent metal cation</name>
        <dbReference type="ChEBI" id="CHEBI:60240"/>
        <label>2</label>
        <note>catalytic</note>
    </ligand>
</feature>
<dbReference type="Gene3D" id="3.90.230.10">
    <property type="entry name" value="Creatinase/methionine aminopeptidase superfamily"/>
    <property type="match status" value="1"/>
</dbReference>
<dbReference type="Proteomes" id="UP000176751">
    <property type="component" value="Unassembled WGS sequence"/>
</dbReference>
<keyword evidence="2 6" id="KW-0031">Aminopeptidase</keyword>
<evidence type="ECO:0000256" key="5">
    <source>
        <dbReference type="ARBA" id="ARBA00022801"/>
    </source>
</evidence>
<comment type="caution">
    <text evidence="9">The sequence shown here is derived from an EMBL/GenBank/DDBJ whole genome shotgun (WGS) entry which is preliminary data.</text>
</comment>
<dbReference type="GO" id="GO:0005829">
    <property type="term" value="C:cytosol"/>
    <property type="evidence" value="ECO:0007669"/>
    <property type="project" value="TreeGrafter"/>
</dbReference>
<feature type="binding site" evidence="6">
    <location>
        <position position="175"/>
    </location>
    <ligand>
        <name>a divalent metal cation</name>
        <dbReference type="ChEBI" id="CHEBI:60240"/>
        <label>2</label>
        <note>catalytic</note>
    </ligand>
</feature>
<evidence type="ECO:0000259" key="8">
    <source>
        <dbReference type="Pfam" id="PF00557"/>
    </source>
</evidence>
<comment type="function">
    <text evidence="1 6">Removes the N-terminal methionine from nascent proteins. The N-terminal methionine is often cleaved when the second residue in the primary sequence is small and uncharged (Met-Ala-, Cys, Gly, Pro, Ser, Thr, or Val). Requires deformylation of the N(alpha)-formylated initiator methionine before it can be hydrolyzed.</text>
</comment>
<sequence>MQKLRNSPSIVKTNEEIALMKMSGQICAQVLKIILKNVKVGISCRDLDIIAQEEINKRKAAASFMTVDDYKWAICTTVNEQVVHGIPKDRILKNGDILGIDIGVFSKGFHSDMAITVPIGEVKDNVKKFLSVGKSTLVNAIRQAKIGNRIGDISATIQEQIEKAGFSIVKNLTGHGIGQNLHEEPMIPGFGKKATGAKILENMVLAIEVIYAQGSGDVKLEEDNWTISTIDGSLAGLFEQTVAVTKSGPIVLTPYL</sequence>
<feature type="binding site" evidence="6">
    <location>
        <position position="208"/>
    </location>
    <ligand>
        <name>a divalent metal cation</name>
        <dbReference type="ChEBI" id="CHEBI:60240"/>
        <label>2</label>
        <note>catalytic</note>
    </ligand>
</feature>
<dbReference type="GO" id="GO:0006508">
    <property type="term" value="P:proteolysis"/>
    <property type="evidence" value="ECO:0007669"/>
    <property type="project" value="UniProtKB-KW"/>
</dbReference>
<evidence type="ECO:0000256" key="6">
    <source>
        <dbReference type="HAMAP-Rule" id="MF_01974"/>
    </source>
</evidence>
<organism evidence="9 10">
    <name type="scientific">Candidatus Curtissbacteria bacterium RIFOXYA1_FULL_41_14</name>
    <dbReference type="NCBI Taxonomy" id="1797737"/>
    <lineage>
        <taxon>Bacteria</taxon>
        <taxon>Candidatus Curtissiibacteriota</taxon>
    </lineage>
</organism>
<name>A0A1F5HC66_9BACT</name>
<dbReference type="InterPro" id="IPR002467">
    <property type="entry name" value="Pept_M24A_MAP1"/>
</dbReference>
<dbReference type="NCBIfam" id="TIGR00500">
    <property type="entry name" value="met_pdase_I"/>
    <property type="match status" value="1"/>
</dbReference>
<keyword evidence="5 6" id="KW-0378">Hydrolase</keyword>
<dbReference type="GO" id="GO:0070006">
    <property type="term" value="F:metalloaminopeptidase activity"/>
    <property type="evidence" value="ECO:0007669"/>
    <property type="project" value="UniProtKB-UniRule"/>
</dbReference>
<evidence type="ECO:0000313" key="10">
    <source>
        <dbReference type="Proteomes" id="UP000176751"/>
    </source>
</evidence>
<feature type="binding site" evidence="6">
    <location>
        <position position="239"/>
    </location>
    <ligand>
        <name>a divalent metal cation</name>
        <dbReference type="ChEBI" id="CHEBI:60240"/>
        <label>1</label>
    </ligand>
</feature>
<dbReference type="Pfam" id="PF00557">
    <property type="entry name" value="Peptidase_M24"/>
    <property type="match status" value="1"/>
</dbReference>
<dbReference type="CDD" id="cd01086">
    <property type="entry name" value="MetAP1"/>
    <property type="match status" value="1"/>
</dbReference>
<comment type="subunit">
    <text evidence="6">Monomer.</text>
</comment>
<evidence type="ECO:0000256" key="3">
    <source>
        <dbReference type="ARBA" id="ARBA00022670"/>
    </source>
</evidence>
<feature type="domain" description="Peptidase M24" evidence="8">
    <location>
        <begin position="19"/>
        <end position="223"/>
    </location>
</feature>
<dbReference type="STRING" id="1797737.A2196_02510"/>
<evidence type="ECO:0000313" key="9">
    <source>
        <dbReference type="EMBL" id="OGE01733.1"/>
    </source>
</evidence>
<proteinExistence type="inferred from homology"/>
<feature type="binding site" evidence="6">
    <location>
        <position position="101"/>
    </location>
    <ligand>
        <name>a divalent metal cation</name>
        <dbReference type="ChEBI" id="CHEBI:60240"/>
        <label>1</label>
    </ligand>
</feature>
<dbReference type="InterPro" id="IPR000994">
    <property type="entry name" value="Pept_M24"/>
</dbReference>
<dbReference type="GO" id="GO:0004239">
    <property type="term" value="F:initiator methionyl aminopeptidase activity"/>
    <property type="evidence" value="ECO:0007669"/>
    <property type="project" value="UniProtKB-UniRule"/>
</dbReference>
<feature type="binding site" evidence="6">
    <location>
        <position position="239"/>
    </location>
    <ligand>
        <name>a divalent metal cation</name>
        <dbReference type="ChEBI" id="CHEBI:60240"/>
        <label>2</label>
        <note>catalytic</note>
    </ligand>
</feature>
<evidence type="ECO:0000256" key="4">
    <source>
        <dbReference type="ARBA" id="ARBA00022723"/>
    </source>
</evidence>
<dbReference type="EMBL" id="MFCA01000025">
    <property type="protein sequence ID" value="OGE01733.1"/>
    <property type="molecule type" value="Genomic_DNA"/>
</dbReference>
<comment type="catalytic activity">
    <reaction evidence="6 7">
        <text>Release of N-terminal amino acids, preferentially methionine, from peptides and arylamides.</text>
        <dbReference type="EC" id="3.4.11.18"/>
    </reaction>
</comment>
<accession>A0A1F5HC66</accession>
<dbReference type="GO" id="GO:0046872">
    <property type="term" value="F:metal ion binding"/>
    <property type="evidence" value="ECO:0007669"/>
    <property type="project" value="UniProtKB-UniRule"/>
</dbReference>
<evidence type="ECO:0000256" key="7">
    <source>
        <dbReference type="RuleBase" id="RU003653"/>
    </source>
</evidence>
<evidence type="ECO:0000256" key="2">
    <source>
        <dbReference type="ARBA" id="ARBA00022438"/>
    </source>
</evidence>
<gene>
    <name evidence="6" type="primary">map</name>
    <name evidence="9" type="ORF">A2196_02510</name>
</gene>
<dbReference type="PANTHER" id="PTHR43330">
    <property type="entry name" value="METHIONINE AMINOPEPTIDASE"/>
    <property type="match status" value="1"/>
</dbReference>
<dbReference type="PANTHER" id="PTHR43330:SF27">
    <property type="entry name" value="METHIONINE AMINOPEPTIDASE"/>
    <property type="match status" value="1"/>
</dbReference>
<dbReference type="EC" id="3.4.11.18" evidence="6 7"/>
<comment type="cofactor">
    <cofactor evidence="6">
        <name>Co(2+)</name>
        <dbReference type="ChEBI" id="CHEBI:48828"/>
    </cofactor>
    <cofactor evidence="6">
        <name>Zn(2+)</name>
        <dbReference type="ChEBI" id="CHEBI:29105"/>
    </cofactor>
    <cofactor evidence="6">
        <name>Mn(2+)</name>
        <dbReference type="ChEBI" id="CHEBI:29035"/>
    </cofactor>
    <cofactor evidence="6">
        <name>Fe(2+)</name>
        <dbReference type="ChEBI" id="CHEBI:29033"/>
    </cofactor>
    <text evidence="6">Binds 2 divalent metal cations per subunit. Has a high-affinity and a low affinity metal-binding site. The true nature of the physiological cofactor is under debate. The enzyme is active with cobalt, zinc, manganese or divalent iron ions. Most likely, methionine aminopeptidases function as mononuclear Fe(2+)-metalloproteases under physiological conditions, and the catalytically relevant metal-binding site has been assigned to the histidine-containing high-affinity site.</text>
</comment>
<keyword evidence="4 6" id="KW-0479">Metal-binding</keyword>
<keyword evidence="3 6" id="KW-0645">Protease</keyword>
<dbReference type="AlphaFoldDB" id="A0A1F5HC66"/>
<dbReference type="InterPro" id="IPR001714">
    <property type="entry name" value="Pept_M24_MAP"/>
</dbReference>
<dbReference type="InterPro" id="IPR036005">
    <property type="entry name" value="Creatinase/aminopeptidase-like"/>
</dbReference>
<dbReference type="HAMAP" id="MF_01974">
    <property type="entry name" value="MetAP_1"/>
    <property type="match status" value="1"/>
</dbReference>
<feature type="binding site" evidence="6">
    <location>
        <position position="182"/>
    </location>
    <ligand>
        <name>substrate</name>
    </ligand>
</feature>
<protein>
    <recommendedName>
        <fullName evidence="6 7">Methionine aminopeptidase</fullName>
        <shortName evidence="6">MAP</shortName>
        <shortName evidence="6">MetAP</shortName>
        <ecNumber evidence="6 7">3.4.11.18</ecNumber>
    </recommendedName>
    <alternativeName>
        <fullName evidence="6">Peptidase M</fullName>
    </alternativeName>
</protein>
<comment type="similarity">
    <text evidence="6">Belongs to the peptidase M24A family. Methionine aminopeptidase type 1 subfamily.</text>
</comment>